<feature type="binding site" evidence="5">
    <location>
        <position position="118"/>
    </location>
    <ligand>
        <name>chlorophyll a</name>
        <dbReference type="ChEBI" id="CHEBI:58416"/>
        <label>1</label>
    </ligand>
</feature>
<evidence type="ECO:0000256" key="1">
    <source>
        <dbReference type="ARBA" id="ARBA00004229"/>
    </source>
</evidence>
<proteinExistence type="predicted"/>
<accession>A0A813HFL7</accession>
<feature type="binding site" description="axial binding residue" evidence="5">
    <location>
        <position position="174"/>
    </location>
    <ligand>
        <name>chlorophyll b</name>
        <dbReference type="ChEBI" id="CHEBI:61721"/>
        <label>1</label>
    </ligand>
    <ligandPart>
        <name>Mg</name>
        <dbReference type="ChEBI" id="CHEBI:25107"/>
    </ligandPart>
</feature>
<sequence>MESRQAAPAEAAPAEAAPAAAAAPAEAAPAAAAPAAAPPAAAPAAATAAVPISAAPATAPATAAAAPAAADKAPAASSGTRKFDISTQIGATDPLGFWDPANLCKGDESKFRSYRIAELKHGRVAMMAALGAVSQHFFLLPSFPDDTPRGMGATETIQGGFGFLIVLGVAGYLETGRFKQDPNKEPGNFGDPLNLGQYSFEMRNKEVNNGRFAMFSILGIIMAENETGKDAVEQIFGL</sequence>
<feature type="binding site" description="axial binding residue" evidence="5">
    <location>
        <position position="123"/>
    </location>
    <ligand>
        <name>chlorophyll b</name>
        <dbReference type="ChEBI" id="CHEBI:61721"/>
        <label>1</label>
    </ligand>
    <ligandPart>
        <name>Mg</name>
        <dbReference type="ChEBI" id="CHEBI:25107"/>
    </ligandPart>
</feature>
<dbReference type="GO" id="GO:0009765">
    <property type="term" value="P:photosynthesis, light harvesting"/>
    <property type="evidence" value="ECO:0007669"/>
    <property type="project" value="InterPro"/>
</dbReference>
<keyword evidence="3" id="KW-0602">Photosynthesis</keyword>
<dbReference type="Pfam" id="PF00504">
    <property type="entry name" value="Chloroa_b-bind"/>
    <property type="match status" value="1"/>
</dbReference>
<dbReference type="Proteomes" id="UP000654075">
    <property type="component" value="Unassembled WGS sequence"/>
</dbReference>
<protein>
    <submittedName>
        <fullName evidence="7">Uncharacterized protein</fullName>
    </submittedName>
</protein>
<organism evidence="7 8">
    <name type="scientific">Polarella glacialis</name>
    <name type="common">Dinoflagellate</name>
    <dbReference type="NCBI Taxonomy" id="89957"/>
    <lineage>
        <taxon>Eukaryota</taxon>
        <taxon>Sar</taxon>
        <taxon>Alveolata</taxon>
        <taxon>Dinophyceae</taxon>
        <taxon>Suessiales</taxon>
        <taxon>Suessiaceae</taxon>
        <taxon>Polarella</taxon>
    </lineage>
</organism>
<feature type="region of interest" description="Disordered" evidence="6">
    <location>
        <begin position="1"/>
        <end position="36"/>
    </location>
</feature>
<dbReference type="OMA" id="ANLCKGD"/>
<keyword evidence="2" id="KW-0150">Chloroplast</keyword>
<dbReference type="InterPro" id="IPR001344">
    <property type="entry name" value="Chloro_AB-bd_pln"/>
</dbReference>
<keyword evidence="5" id="KW-0157">Chromophore</keyword>
<evidence type="ECO:0000256" key="4">
    <source>
        <dbReference type="ARBA" id="ARBA00022640"/>
    </source>
</evidence>
<gene>
    <name evidence="7" type="ORF">PGLA1383_LOCUS51867</name>
</gene>
<dbReference type="GO" id="GO:0009507">
    <property type="term" value="C:chloroplast"/>
    <property type="evidence" value="ECO:0007669"/>
    <property type="project" value="UniProtKB-SubCell"/>
</dbReference>
<evidence type="ECO:0000256" key="2">
    <source>
        <dbReference type="ARBA" id="ARBA00022528"/>
    </source>
</evidence>
<evidence type="ECO:0000313" key="7">
    <source>
        <dbReference type="EMBL" id="CAE8636401.1"/>
    </source>
</evidence>
<feature type="binding site" evidence="5">
    <location>
        <position position="98"/>
    </location>
    <ligand>
        <name>chlorophyll a</name>
        <dbReference type="ChEBI" id="CHEBI:58416"/>
        <label>1</label>
    </ligand>
</feature>
<feature type="binding site" evidence="5">
    <location>
        <position position="209"/>
    </location>
    <ligand>
        <name>chlorophyll a</name>
        <dbReference type="ChEBI" id="CHEBI:58416"/>
        <label>1</label>
    </ligand>
</feature>
<dbReference type="GO" id="GO:0016168">
    <property type="term" value="F:chlorophyll binding"/>
    <property type="evidence" value="ECO:0007669"/>
    <property type="project" value="UniProtKB-KW"/>
</dbReference>
<keyword evidence="8" id="KW-1185">Reference proteome</keyword>
<feature type="binding site" evidence="5">
    <location>
        <position position="211"/>
    </location>
    <ligand>
        <name>chlorophyll a</name>
        <dbReference type="ChEBI" id="CHEBI:58416"/>
        <label>1</label>
    </ligand>
</feature>
<dbReference type="OrthoDB" id="437996at2759"/>
<evidence type="ECO:0000256" key="3">
    <source>
        <dbReference type="ARBA" id="ARBA00022531"/>
    </source>
</evidence>
<comment type="subcellular location">
    <subcellularLocation>
        <location evidence="1">Plastid</location>
        <location evidence="1">Chloroplast</location>
    </subcellularLocation>
</comment>
<feature type="binding site" evidence="5">
    <location>
        <position position="205"/>
    </location>
    <ligand>
        <name>chlorophyll a</name>
        <dbReference type="ChEBI" id="CHEBI:58416"/>
        <label>1</label>
    </ligand>
</feature>
<dbReference type="Gene3D" id="1.10.3460.10">
    <property type="entry name" value="Chlorophyll a/b binding protein domain"/>
    <property type="match status" value="1"/>
</dbReference>
<feature type="binding site" evidence="5">
    <location>
        <position position="206"/>
    </location>
    <ligand>
        <name>chlorophyll a</name>
        <dbReference type="ChEBI" id="CHEBI:58416"/>
        <label>1</label>
    </ligand>
</feature>
<comment type="caution">
    <text evidence="7">The sequence shown here is derived from an EMBL/GenBank/DDBJ whole genome shotgun (WGS) entry which is preliminary data.</text>
</comment>
<dbReference type="EMBL" id="CAJNNV010031487">
    <property type="protein sequence ID" value="CAE8636401.1"/>
    <property type="molecule type" value="Genomic_DNA"/>
</dbReference>
<dbReference type="PANTHER" id="PTHR21649">
    <property type="entry name" value="CHLOROPHYLL A/B BINDING PROTEIN"/>
    <property type="match status" value="1"/>
</dbReference>
<feature type="compositionally biased region" description="Low complexity" evidence="6">
    <location>
        <begin position="1"/>
        <end position="35"/>
    </location>
</feature>
<evidence type="ECO:0000256" key="5">
    <source>
        <dbReference type="PIRSR" id="PIRSR601344-1"/>
    </source>
</evidence>
<dbReference type="AlphaFoldDB" id="A0A813HFL7"/>
<name>A0A813HFL7_POLGL</name>
<dbReference type="GO" id="GO:0016020">
    <property type="term" value="C:membrane"/>
    <property type="evidence" value="ECO:0007669"/>
    <property type="project" value="InterPro"/>
</dbReference>
<feature type="binding site" evidence="5">
    <location>
        <position position="121"/>
    </location>
    <ligand>
        <name>chlorophyll a</name>
        <dbReference type="ChEBI" id="CHEBI:58416"/>
        <label>1</label>
    </ligand>
</feature>
<evidence type="ECO:0000313" key="8">
    <source>
        <dbReference type="Proteomes" id="UP000654075"/>
    </source>
</evidence>
<keyword evidence="5" id="KW-0148">Chlorophyll</keyword>
<dbReference type="InterPro" id="IPR022796">
    <property type="entry name" value="Chloroa_b-bind"/>
</dbReference>
<keyword evidence="4" id="KW-0934">Plastid</keyword>
<evidence type="ECO:0000256" key="6">
    <source>
        <dbReference type="SAM" id="MobiDB-lite"/>
    </source>
</evidence>
<reference evidence="7" key="1">
    <citation type="submission" date="2021-02" db="EMBL/GenBank/DDBJ databases">
        <authorList>
            <person name="Dougan E. K."/>
            <person name="Rhodes N."/>
            <person name="Thang M."/>
            <person name="Chan C."/>
        </authorList>
    </citation>
    <scope>NUCLEOTIDE SEQUENCE</scope>
</reference>
<dbReference type="SUPFAM" id="SSF103511">
    <property type="entry name" value="Chlorophyll a-b binding protein"/>
    <property type="match status" value="1"/>
</dbReference>